<dbReference type="EMBL" id="RAQK01000002">
    <property type="protein sequence ID" value="RKE94324.1"/>
    <property type="molecule type" value="Genomic_DNA"/>
</dbReference>
<protein>
    <recommendedName>
        <fullName evidence="4 12">Heme exporter protein D</fullName>
    </recommendedName>
</protein>
<comment type="caution">
    <text evidence="13">The sequence shown here is derived from an EMBL/GenBank/DDBJ whole genome shotgun (WGS) entry which is preliminary data.</text>
</comment>
<keyword evidence="9 12" id="KW-0201">Cytochrome c-type biogenesis</keyword>
<evidence type="ECO:0000313" key="13">
    <source>
        <dbReference type="EMBL" id="RKE94324.1"/>
    </source>
</evidence>
<evidence type="ECO:0000256" key="11">
    <source>
        <dbReference type="ARBA" id="ARBA00023136"/>
    </source>
</evidence>
<evidence type="ECO:0000256" key="7">
    <source>
        <dbReference type="ARBA" id="ARBA00022519"/>
    </source>
</evidence>
<name>A0A420DJE2_9RHOB</name>
<evidence type="ECO:0000256" key="3">
    <source>
        <dbReference type="ARBA" id="ARBA00008741"/>
    </source>
</evidence>
<feature type="transmembrane region" description="Helical" evidence="12">
    <location>
        <begin position="12"/>
        <end position="31"/>
    </location>
</feature>
<evidence type="ECO:0000256" key="1">
    <source>
        <dbReference type="ARBA" id="ARBA00002442"/>
    </source>
</evidence>
<keyword evidence="5 12" id="KW-0813">Transport</keyword>
<dbReference type="AlphaFoldDB" id="A0A420DJE2"/>
<keyword evidence="14" id="KW-1185">Reference proteome</keyword>
<keyword evidence="10 12" id="KW-1133">Transmembrane helix</keyword>
<evidence type="ECO:0000256" key="9">
    <source>
        <dbReference type="ARBA" id="ARBA00022748"/>
    </source>
</evidence>
<reference evidence="13 14" key="1">
    <citation type="submission" date="2018-09" db="EMBL/GenBank/DDBJ databases">
        <title>Genomic Encyclopedia of Archaeal and Bacterial Type Strains, Phase II (KMG-II): from individual species to whole genera.</title>
        <authorList>
            <person name="Goeker M."/>
        </authorList>
    </citation>
    <scope>NUCLEOTIDE SEQUENCE [LARGE SCALE GENOMIC DNA]</scope>
    <source>
        <strain evidence="13 14">DSM 11458</strain>
    </source>
</reference>
<sequence length="54" mass="5901">MMPDLGKYAAEVLGAYGVTLLLLAGLVIVTLRRGRKARAALKKMEQETARDVKN</sequence>
<dbReference type="InterPro" id="IPR007078">
    <property type="entry name" value="Haem_export_protD_CcmD"/>
</dbReference>
<dbReference type="NCBIfam" id="TIGR03141">
    <property type="entry name" value="cytochro_ccmD"/>
    <property type="match status" value="1"/>
</dbReference>
<accession>A0A420DJE2</accession>
<evidence type="ECO:0000313" key="14">
    <source>
        <dbReference type="Proteomes" id="UP000284407"/>
    </source>
</evidence>
<dbReference type="GO" id="GO:0017004">
    <property type="term" value="P:cytochrome complex assembly"/>
    <property type="evidence" value="ECO:0007669"/>
    <property type="project" value="UniProtKB-KW"/>
</dbReference>
<evidence type="ECO:0000256" key="12">
    <source>
        <dbReference type="RuleBase" id="RU363101"/>
    </source>
</evidence>
<evidence type="ECO:0000256" key="6">
    <source>
        <dbReference type="ARBA" id="ARBA00022475"/>
    </source>
</evidence>
<comment type="similarity">
    <text evidence="3 12">Belongs to the CcmD/CycX/HelD family.</text>
</comment>
<evidence type="ECO:0000256" key="2">
    <source>
        <dbReference type="ARBA" id="ARBA00004377"/>
    </source>
</evidence>
<proteinExistence type="inferred from homology"/>
<gene>
    <name evidence="13" type="ORF">C8N30_3449</name>
</gene>
<dbReference type="Pfam" id="PF04995">
    <property type="entry name" value="CcmD"/>
    <property type="match status" value="1"/>
</dbReference>
<comment type="subcellular location">
    <subcellularLocation>
        <location evidence="2 12">Cell inner membrane</location>
        <topology evidence="2 12">Single-pass membrane protein</topology>
    </subcellularLocation>
</comment>
<organism evidence="13 14">
    <name type="scientific">Sulfitobacter guttiformis</name>
    <dbReference type="NCBI Taxonomy" id="74349"/>
    <lineage>
        <taxon>Bacteria</taxon>
        <taxon>Pseudomonadati</taxon>
        <taxon>Pseudomonadota</taxon>
        <taxon>Alphaproteobacteria</taxon>
        <taxon>Rhodobacterales</taxon>
        <taxon>Roseobacteraceae</taxon>
        <taxon>Sulfitobacter</taxon>
    </lineage>
</organism>
<evidence type="ECO:0000256" key="5">
    <source>
        <dbReference type="ARBA" id="ARBA00022448"/>
    </source>
</evidence>
<dbReference type="STRING" id="1443111.Z949_1026"/>
<keyword evidence="7 12" id="KW-0997">Cell inner membrane</keyword>
<comment type="function">
    <text evidence="1 12">Required for the export of heme to the periplasm for the biogenesis of c-type cytochromes.</text>
</comment>
<dbReference type="GO" id="GO:0005886">
    <property type="term" value="C:plasma membrane"/>
    <property type="evidence" value="ECO:0007669"/>
    <property type="project" value="UniProtKB-SubCell"/>
</dbReference>
<evidence type="ECO:0000256" key="4">
    <source>
        <dbReference type="ARBA" id="ARBA00016461"/>
    </source>
</evidence>
<evidence type="ECO:0000256" key="8">
    <source>
        <dbReference type="ARBA" id="ARBA00022692"/>
    </source>
</evidence>
<keyword evidence="8 12" id="KW-0812">Transmembrane</keyword>
<dbReference type="GO" id="GO:0015886">
    <property type="term" value="P:heme transport"/>
    <property type="evidence" value="ECO:0007669"/>
    <property type="project" value="InterPro"/>
</dbReference>
<dbReference type="Proteomes" id="UP000284407">
    <property type="component" value="Unassembled WGS sequence"/>
</dbReference>
<dbReference type="RefSeq" id="WP_037967825.1">
    <property type="nucleotide sequence ID" value="NZ_RAQK01000002.1"/>
</dbReference>
<evidence type="ECO:0000256" key="10">
    <source>
        <dbReference type="ARBA" id="ARBA00022989"/>
    </source>
</evidence>
<keyword evidence="11 12" id="KW-0472">Membrane</keyword>
<keyword evidence="6 12" id="KW-1003">Cell membrane</keyword>